<reference evidence="1 2" key="1">
    <citation type="journal article" date="2019" name="PLoS ONE">
        <title>Genomic analyses reveal an absence of contemporary introgressive admixture between fin whales and blue whales, despite known hybrids.</title>
        <authorList>
            <person name="Westbury M.V."/>
            <person name="Petersen B."/>
            <person name="Lorenzen E.D."/>
        </authorList>
    </citation>
    <scope>NUCLEOTIDE SEQUENCE [LARGE SCALE GENOMIC DNA]</scope>
    <source>
        <strain evidence="1">FinWhale-01</strain>
    </source>
</reference>
<dbReference type="OrthoDB" id="9632339at2759"/>
<dbReference type="AlphaFoldDB" id="A0A643BQB9"/>
<dbReference type="Proteomes" id="UP000437017">
    <property type="component" value="Unassembled WGS sequence"/>
</dbReference>
<name>A0A643BQB9_BALPH</name>
<organism evidence="1 2">
    <name type="scientific">Balaenoptera physalus</name>
    <name type="common">Fin whale</name>
    <name type="synonym">Balaena physalus</name>
    <dbReference type="NCBI Taxonomy" id="9770"/>
    <lineage>
        <taxon>Eukaryota</taxon>
        <taxon>Metazoa</taxon>
        <taxon>Chordata</taxon>
        <taxon>Craniata</taxon>
        <taxon>Vertebrata</taxon>
        <taxon>Euteleostomi</taxon>
        <taxon>Mammalia</taxon>
        <taxon>Eutheria</taxon>
        <taxon>Laurasiatheria</taxon>
        <taxon>Artiodactyla</taxon>
        <taxon>Whippomorpha</taxon>
        <taxon>Cetacea</taxon>
        <taxon>Mysticeti</taxon>
        <taxon>Balaenopteridae</taxon>
        <taxon>Balaenoptera</taxon>
    </lineage>
</organism>
<dbReference type="EMBL" id="SGJD01005899">
    <property type="protein sequence ID" value="KAB0390167.1"/>
    <property type="molecule type" value="Genomic_DNA"/>
</dbReference>
<keyword evidence="2" id="KW-1185">Reference proteome</keyword>
<proteinExistence type="predicted"/>
<sequence length="205" mass="22439">TAPSLPCDPLIARLPLCAHELCAAASRKSGNLVATACPLSAGSNRPSGRRAAAWVLAEGDQLGIVAIRPSASAKPGLNYKIAFRELWIKLDILQVLPRLALGLQTGIPGLDWSEAIEIHKGETRRSHHNPQLWMGQQPQGWLPVPTLEDEEEGIVFLELRGGGKSRERPTDLWPHFIFQVPEVRKKFAPNPSAIFQASAPRILNM</sequence>
<protein>
    <submittedName>
        <fullName evidence="1">Uncharacterized protein</fullName>
    </submittedName>
</protein>
<comment type="caution">
    <text evidence="1">The sequence shown here is derived from an EMBL/GenBank/DDBJ whole genome shotgun (WGS) entry which is preliminary data.</text>
</comment>
<evidence type="ECO:0000313" key="2">
    <source>
        <dbReference type="Proteomes" id="UP000437017"/>
    </source>
</evidence>
<feature type="non-terminal residue" evidence="1">
    <location>
        <position position="1"/>
    </location>
</feature>
<gene>
    <name evidence="1" type="ORF">E2I00_012578</name>
</gene>
<accession>A0A643BQB9</accession>
<evidence type="ECO:0000313" key="1">
    <source>
        <dbReference type="EMBL" id="KAB0390167.1"/>
    </source>
</evidence>